<keyword evidence="1" id="KW-0808">Transferase</keyword>
<proteinExistence type="predicted"/>
<dbReference type="EMBL" id="KX884199">
    <property type="protein sequence ID" value="APG78314.1"/>
    <property type="molecule type" value="Genomic_RNA"/>
</dbReference>
<organism evidence="3">
    <name type="scientific">Wuhan pillworm virus 4</name>
    <dbReference type="NCBI Taxonomy" id="1923747"/>
    <lineage>
        <taxon>Viruses</taxon>
        <taxon>Riboviria</taxon>
    </lineage>
</organism>
<name>A0A1L3KLQ7_9VIRU</name>
<dbReference type="InterPro" id="IPR043502">
    <property type="entry name" value="DNA/RNA_pol_sf"/>
</dbReference>
<accession>A0A1L3KLQ7</accession>
<evidence type="ECO:0000256" key="2">
    <source>
        <dbReference type="ARBA" id="ARBA00022695"/>
    </source>
</evidence>
<dbReference type="SUPFAM" id="SSF56672">
    <property type="entry name" value="DNA/RNA polymerases"/>
    <property type="match status" value="1"/>
</dbReference>
<evidence type="ECO:0000313" key="3">
    <source>
        <dbReference type="EMBL" id="APG78314.1"/>
    </source>
</evidence>
<reference evidence="3" key="1">
    <citation type="journal article" date="2016" name="Nature">
        <title>Redefining the invertebrate RNA virosphere.</title>
        <authorList>
            <person name="Shi M."/>
            <person name="Lin X.D."/>
            <person name="Tian J.H."/>
            <person name="Chen L.J."/>
            <person name="Chen X."/>
            <person name="Li C.X."/>
            <person name="Qin X.C."/>
            <person name="Li J."/>
            <person name="Cao J.P."/>
            <person name="Eden J.S."/>
            <person name="Buchmann J."/>
            <person name="Wang W."/>
            <person name="Xu J."/>
            <person name="Holmes E.C."/>
            <person name="Zhang Y.Z."/>
        </authorList>
    </citation>
    <scope>NUCLEOTIDE SEQUENCE</scope>
    <source>
        <strain evidence="3">WHSFII2200</strain>
    </source>
</reference>
<protein>
    <submittedName>
        <fullName evidence="3">RdRp</fullName>
    </submittedName>
</protein>
<sequence length="623" mass="70033">MLSDEIVKEFTKMSGMTKLLKPLKPSGQEKVLGVSLSKLVNKDPLYLPITPYLKNALIKFGDLNDSVDSILLDSKITKAETYMMEESMKMASKLNGPENVKYDSNLDPTDYSNYNVDVWSNMHKMGSEVTPGANKRSLENFQAYLKSLMGADFVYLIKHDKTFYEVISFIMDLMPNVSSSDDIVEVNLPFQTKHTNVGYPYYSNDSTNVKGSNPSITYGDLTLEEAKSLDIKLAITYPGVLLGRDQRSGWLQVKGKILFLPSKASDVIATSSETNLILNKLESQEMMLYKTKSPLFMGYNSHVVLKSQAELDYKILQKSIFSDYSFENFDYSSFDTTVTMNDNILLGALSTLKTVDHEGKDIARNSAAWMTKMGVLLPNGNFKEVLGPIKSGAIDTNRGGGLINAMNSVWAATLADKNWMKIASIFLSYGGCPIKVMGDDLQIISNNSVDFQTLFPKYLKQNSFKDVNPDKGEYGFFFLQKSYYKYGGGFIYSTPWPSVLSKIFWVESPKGLGVFGWTMATYMKLDDISENKEAFSAIVNFVAKFDNYKLGTYYDGKDLTFDQFSSLLVEESKTAEAQGKLTVRFIVDDGDPNKTDVFEGDNISDDWLKRMWYSVKQSLMVED</sequence>
<evidence type="ECO:0000256" key="1">
    <source>
        <dbReference type="ARBA" id="ARBA00022679"/>
    </source>
</evidence>
<dbReference type="GO" id="GO:0016779">
    <property type="term" value="F:nucleotidyltransferase activity"/>
    <property type="evidence" value="ECO:0007669"/>
    <property type="project" value="UniProtKB-KW"/>
</dbReference>
<keyword evidence="2" id="KW-0548">Nucleotidyltransferase</keyword>